<comment type="caution">
    <text evidence="1">The sequence shown here is derived from an EMBL/GenBank/DDBJ whole genome shotgun (WGS) entry which is preliminary data.</text>
</comment>
<reference evidence="1 2" key="1">
    <citation type="submission" date="2024-10" db="EMBL/GenBank/DDBJ databases">
        <title>The Natural Products Discovery Center: Release of the First 8490 Sequenced Strains for Exploring Actinobacteria Biosynthetic Diversity.</title>
        <authorList>
            <person name="Kalkreuter E."/>
            <person name="Kautsar S.A."/>
            <person name="Yang D."/>
            <person name="Bader C.D."/>
            <person name="Teijaro C.N."/>
            <person name="Fluegel L."/>
            <person name="Davis C.M."/>
            <person name="Simpson J.R."/>
            <person name="Lauterbach L."/>
            <person name="Steele A.D."/>
            <person name="Gui C."/>
            <person name="Meng S."/>
            <person name="Li G."/>
            <person name="Viehrig K."/>
            <person name="Ye F."/>
            <person name="Su P."/>
            <person name="Kiefer A.F."/>
            <person name="Nichols A."/>
            <person name="Cepeda A.J."/>
            <person name="Yan W."/>
            <person name="Fan B."/>
            <person name="Jiang Y."/>
            <person name="Adhikari A."/>
            <person name="Zheng C.-J."/>
            <person name="Schuster L."/>
            <person name="Cowan T.M."/>
            <person name="Smanski M.J."/>
            <person name="Chevrette M.G."/>
            <person name="De Carvalho L.P.S."/>
            <person name="Shen B."/>
        </authorList>
    </citation>
    <scope>NUCLEOTIDE SEQUENCE [LARGE SCALE GENOMIC DNA]</scope>
    <source>
        <strain evidence="1 2">NPDC015755</strain>
    </source>
</reference>
<name>A0ABW6YLH3_9ACTN</name>
<dbReference type="EMBL" id="JBIBSM010000024">
    <property type="protein sequence ID" value="MFF8280635.1"/>
    <property type="molecule type" value="Genomic_DNA"/>
</dbReference>
<keyword evidence="2" id="KW-1185">Reference proteome</keyword>
<proteinExistence type="predicted"/>
<gene>
    <name evidence="1" type="ORF">ACF05T_31915</name>
</gene>
<accession>A0ABW6YLH3</accession>
<dbReference type="InterPro" id="IPR025850">
    <property type="entry name" value="SUKH-3"/>
</dbReference>
<organism evidence="1 2">
    <name type="scientific">Streptomyces lateritius</name>
    <dbReference type="NCBI Taxonomy" id="67313"/>
    <lineage>
        <taxon>Bacteria</taxon>
        <taxon>Bacillati</taxon>
        <taxon>Actinomycetota</taxon>
        <taxon>Actinomycetes</taxon>
        <taxon>Kitasatosporales</taxon>
        <taxon>Streptomycetaceae</taxon>
        <taxon>Streptomyces</taxon>
    </lineage>
</organism>
<dbReference type="Proteomes" id="UP001603013">
    <property type="component" value="Unassembled WGS sequence"/>
</dbReference>
<sequence length="321" mass="34498">MSRRGLIGAVAGLWQEADRLNRPVAALRVPGIAPAEVREAFGGPVPEDVAVWFGHANGVAWRPGQTQDDAALIPGYEPLAVRDAAALRVSNGEQWFPLLGTGGGDFYAAVHTPGDDASPVISVMAGEEPRSAYGSVEDMADAFRDLYRARVFFVAEDGTLDADDDLWIAIETAGTRPRLDHLRRAADGAVRLDLRDIDLPAACAAYAEAGYGVTLHLVEFLADYGELTLAWTPRVGRGEAVLTVSVEAALDVFAPNIRNYARRLDMPVLPVGTAFETEETVLLAENGDILFAGDAGMQRVANGFEEAVRALVSGEWDRTFF</sequence>
<dbReference type="Pfam" id="PF14433">
    <property type="entry name" value="SUKH-3"/>
    <property type="match status" value="1"/>
</dbReference>
<dbReference type="RefSeq" id="WP_391937436.1">
    <property type="nucleotide sequence ID" value="NZ_JBIBSM010000024.1"/>
</dbReference>
<protein>
    <submittedName>
        <fullName evidence="1">SUKH-3 domain-containing protein</fullName>
    </submittedName>
</protein>
<evidence type="ECO:0000313" key="1">
    <source>
        <dbReference type="EMBL" id="MFF8280635.1"/>
    </source>
</evidence>
<evidence type="ECO:0000313" key="2">
    <source>
        <dbReference type="Proteomes" id="UP001603013"/>
    </source>
</evidence>